<dbReference type="Gene3D" id="3.40.50.2000">
    <property type="entry name" value="Glycogen Phosphorylase B"/>
    <property type="match status" value="2"/>
</dbReference>
<dbReference type="PANTHER" id="PTHR48049:SF138">
    <property type="entry name" value="UDP-GLYCOSYLTRANSFERASE 91C1"/>
    <property type="match status" value="1"/>
</dbReference>
<reference evidence="4" key="1">
    <citation type="submission" date="2023-03" db="EMBL/GenBank/DDBJ databases">
        <authorList>
            <person name="Julca I."/>
        </authorList>
    </citation>
    <scope>NUCLEOTIDE SEQUENCE</scope>
</reference>
<proteinExistence type="inferred from homology"/>
<name>A0AAV1E8Z0_OLDCO</name>
<dbReference type="AlphaFoldDB" id="A0AAV1E8Z0"/>
<keyword evidence="2" id="KW-0328">Glycosyltransferase</keyword>
<dbReference type="EMBL" id="OX459125">
    <property type="protein sequence ID" value="CAI9116123.1"/>
    <property type="molecule type" value="Genomic_DNA"/>
</dbReference>
<evidence type="ECO:0000256" key="3">
    <source>
        <dbReference type="ARBA" id="ARBA00022679"/>
    </source>
</evidence>
<evidence type="ECO:0000256" key="2">
    <source>
        <dbReference type="ARBA" id="ARBA00022676"/>
    </source>
</evidence>
<gene>
    <name evidence="4" type="ORF">OLC1_LOCUS22500</name>
</gene>
<accession>A0AAV1E8Z0</accession>
<keyword evidence="5" id="KW-1185">Reference proteome</keyword>
<keyword evidence="3" id="KW-0808">Transferase</keyword>
<dbReference type="InterPro" id="IPR050481">
    <property type="entry name" value="UDP-glycosyltransf_plant"/>
</dbReference>
<evidence type="ECO:0000313" key="4">
    <source>
        <dbReference type="EMBL" id="CAI9116123.1"/>
    </source>
</evidence>
<dbReference type="SUPFAM" id="SSF53756">
    <property type="entry name" value="UDP-Glycosyltransferase/glycogen phosphorylase"/>
    <property type="match status" value="1"/>
</dbReference>
<dbReference type="Pfam" id="PF00201">
    <property type="entry name" value="UDPGT"/>
    <property type="match status" value="1"/>
</dbReference>
<dbReference type="CDD" id="cd03784">
    <property type="entry name" value="GT1_Gtf-like"/>
    <property type="match status" value="1"/>
</dbReference>
<evidence type="ECO:0000313" key="5">
    <source>
        <dbReference type="Proteomes" id="UP001161247"/>
    </source>
</evidence>
<evidence type="ECO:0000256" key="1">
    <source>
        <dbReference type="ARBA" id="ARBA00009995"/>
    </source>
</evidence>
<dbReference type="GO" id="GO:0035251">
    <property type="term" value="F:UDP-glucosyltransferase activity"/>
    <property type="evidence" value="ECO:0007669"/>
    <property type="project" value="InterPro"/>
</dbReference>
<organism evidence="4 5">
    <name type="scientific">Oldenlandia corymbosa var. corymbosa</name>
    <dbReference type="NCBI Taxonomy" id="529605"/>
    <lineage>
        <taxon>Eukaryota</taxon>
        <taxon>Viridiplantae</taxon>
        <taxon>Streptophyta</taxon>
        <taxon>Embryophyta</taxon>
        <taxon>Tracheophyta</taxon>
        <taxon>Spermatophyta</taxon>
        <taxon>Magnoliopsida</taxon>
        <taxon>eudicotyledons</taxon>
        <taxon>Gunneridae</taxon>
        <taxon>Pentapetalae</taxon>
        <taxon>asterids</taxon>
        <taxon>lamiids</taxon>
        <taxon>Gentianales</taxon>
        <taxon>Rubiaceae</taxon>
        <taxon>Rubioideae</taxon>
        <taxon>Spermacoceae</taxon>
        <taxon>Hedyotis-Oldenlandia complex</taxon>
        <taxon>Oldenlandia</taxon>
    </lineage>
</organism>
<dbReference type="FunFam" id="3.40.50.2000:FF:000088">
    <property type="entry name" value="Glycosyltransferase"/>
    <property type="match status" value="1"/>
</dbReference>
<protein>
    <submittedName>
        <fullName evidence="4">OLC1v1017195C1</fullName>
    </submittedName>
</protein>
<dbReference type="FunFam" id="3.40.50.2000:FF:000037">
    <property type="entry name" value="Glycosyltransferase"/>
    <property type="match status" value="1"/>
</dbReference>
<comment type="similarity">
    <text evidence="1">Belongs to the UDP-glycosyltransferase family.</text>
</comment>
<dbReference type="PANTHER" id="PTHR48049">
    <property type="entry name" value="GLYCOSYLTRANSFERASE"/>
    <property type="match status" value="1"/>
</dbReference>
<sequence>MEKGKTLHVVMFPWLAMGHFIPFLELSKHLARKGHKVSFISSPRNIQKLPKFSQDLAPLIELVSIPLQRIENLPEEAESSMDIPRDKQRYLKMAFDLLQSPVATFLEGTKPKPDWIIVDYASYWLPQIAAKIGISTAFFSLFTAATLAFFGPPSFVLNGEDDRTTAESFTIVPKWIPFQSNVTFRLHEMIKSFEDSFSQESVVSDPIRFATSIQESDLVVVRTSVEFEPEWVDLVRELYKKPVVSLGVLPPSLEDKDESGTDEKWLEIKGWLDNQSGSRVVYVALGTEATLSEEEVQKMALGLEQSELPFFWVLRKPPTSVKDVLEMLPEGFMGRIAANSRGMVCTEWVPQVKILSHPAVGAFLTHCGWNSVIEALGFGRVLVLFPLINEQGLNARLLQEKQVGVEIPREAEDGFFTSAAVADTLRLAVLSEEGESIRVKASEMKSLFGDSDLNQSYMDSFIRHLGEARIQKTSNRLSK</sequence>
<dbReference type="Proteomes" id="UP001161247">
    <property type="component" value="Chromosome 8"/>
</dbReference>
<dbReference type="InterPro" id="IPR002213">
    <property type="entry name" value="UDP_glucos_trans"/>
</dbReference>